<dbReference type="RefSeq" id="WP_099151871.1">
    <property type="nucleotide sequence ID" value="NZ_PDUD01000024.1"/>
</dbReference>
<gene>
    <name evidence="1" type="ORF">CRP01_20085</name>
</gene>
<evidence type="ECO:0000313" key="2">
    <source>
        <dbReference type="Proteomes" id="UP000223913"/>
    </source>
</evidence>
<dbReference type="Proteomes" id="UP000223913">
    <property type="component" value="Unassembled WGS sequence"/>
</dbReference>
<name>A0A2D0N8H0_FLAN2</name>
<dbReference type="SUPFAM" id="SSF48452">
    <property type="entry name" value="TPR-like"/>
    <property type="match status" value="1"/>
</dbReference>
<keyword evidence="2" id="KW-1185">Reference proteome</keyword>
<evidence type="ECO:0000313" key="1">
    <source>
        <dbReference type="EMBL" id="PHN04812.1"/>
    </source>
</evidence>
<comment type="caution">
    <text evidence="1">The sequence shown here is derived from an EMBL/GenBank/DDBJ whole genome shotgun (WGS) entry which is preliminary data.</text>
</comment>
<evidence type="ECO:0008006" key="3">
    <source>
        <dbReference type="Google" id="ProtNLM"/>
    </source>
</evidence>
<organism evidence="1 2">
    <name type="scientific">Flavilitoribacter nigricans (strain ATCC 23147 / DSM 23189 / NBRC 102662 / NCIMB 1420 / SS-2)</name>
    <name type="common">Lewinella nigricans</name>
    <dbReference type="NCBI Taxonomy" id="1122177"/>
    <lineage>
        <taxon>Bacteria</taxon>
        <taxon>Pseudomonadati</taxon>
        <taxon>Bacteroidota</taxon>
        <taxon>Saprospiria</taxon>
        <taxon>Saprospirales</taxon>
        <taxon>Lewinellaceae</taxon>
        <taxon>Flavilitoribacter</taxon>
    </lineage>
</organism>
<protein>
    <recommendedName>
        <fullName evidence="3">Tetratricopeptide repeat protein</fullName>
    </recommendedName>
</protein>
<sequence length="471" mass="55879">MKSRKLIQFIQSCDTDELVEFEKFLASPFYNEDPEVRQLFKILRPHYPDFSGAGLNKHAIYRAVYGDQAYNDKRLRYLFSDLTKLIETFFAVQKIRSQPHQLQLALLDSLSGRGLPKGFRRVNRQLKRELEDGGQRSSDVFFTKMQWSEIRERHFQKKRIRKFDLSLQHFANDLDQYYFLNRLKIVCAMLDRQTIFQDEYDLNISSGWLQHLEQNQFYGSVLIQIYYTIFQALRDESEESHFTALVTFLRQPGLSVADIDLRDIYLFAINYCARKIRQGKEKYVAEALQLYRDGIEKGPLLNERGISPWAFTNVVKLALRRQEYHWIGSFIHRYAPLLPEQFRENALHYNLAELYYYTDRFDQAQEHLIRVEFSDLNYYLGARVLLAKIYYESGEEEALLSLISSFTVFLKRNKELSANLKRTYLNFCQILFQIVRRAPSQMKKLQASIDNSELLTDRAWLQKIYSEAMGK</sequence>
<dbReference type="InterPro" id="IPR011990">
    <property type="entry name" value="TPR-like_helical_dom_sf"/>
</dbReference>
<accession>A0A2D0N8H0</accession>
<dbReference type="AlphaFoldDB" id="A0A2D0N8H0"/>
<dbReference type="EMBL" id="PDUD01000024">
    <property type="protein sequence ID" value="PHN04812.1"/>
    <property type="molecule type" value="Genomic_DNA"/>
</dbReference>
<reference evidence="1 2" key="1">
    <citation type="submission" date="2017-10" db="EMBL/GenBank/DDBJ databases">
        <title>The draft genome sequence of Lewinella nigricans NBRC 102662.</title>
        <authorList>
            <person name="Wang K."/>
        </authorList>
    </citation>
    <scope>NUCLEOTIDE SEQUENCE [LARGE SCALE GENOMIC DNA]</scope>
    <source>
        <strain evidence="1 2">NBRC 102662</strain>
    </source>
</reference>
<dbReference type="OrthoDB" id="1490276at2"/>
<proteinExistence type="predicted"/>